<feature type="domain" description="CCHC FOG-type" evidence="13">
    <location>
        <begin position="636"/>
        <end position="669"/>
    </location>
</feature>
<comment type="caution">
    <text evidence="14">The sequence shown here is derived from an EMBL/GenBank/DDBJ whole genome shotgun (WGS) entry which is preliminary data.</text>
</comment>
<feature type="region of interest" description="Disordered" evidence="12">
    <location>
        <begin position="149"/>
        <end position="172"/>
    </location>
</feature>
<feature type="compositionally biased region" description="Pro residues" evidence="12">
    <location>
        <begin position="706"/>
        <end position="718"/>
    </location>
</feature>
<feature type="domain" description="CCHC FOG-type" evidence="13">
    <location>
        <begin position="193"/>
        <end position="226"/>
    </location>
</feature>
<evidence type="ECO:0000256" key="12">
    <source>
        <dbReference type="SAM" id="MobiDB-lite"/>
    </source>
</evidence>
<keyword evidence="15" id="KW-1185">Reference proteome</keyword>
<dbReference type="InterPro" id="IPR049361">
    <property type="entry name" value="ZFPM1/2_PR"/>
</dbReference>
<dbReference type="Pfam" id="PF21182">
    <property type="entry name" value="FOG1-like_PR"/>
    <property type="match status" value="1"/>
</dbReference>
<dbReference type="InterPro" id="IPR013087">
    <property type="entry name" value="Znf_C2H2_type"/>
</dbReference>
<sequence length="820" mass="86550">MAACGQGTDGPIRLERPSGRLIGRRTADFDPQEEGEEEKERERARGREMPRPPDLGLRCRGPEGPRPKGPGPDATWGPYSGRSLSAPQREGQEEEVAGLTLTGTDTELWLKRLPVTSNHSEANCTIYSQGEELYCKVTKAVQAGDSLLAGLPEPTPTETHNAPVKEEEPEPPHPEIHLLPQQAGMAAILATAIINKDVFPCKACGIWYRSERNLQAHLQFYCASRKHASALETPARTRSGERPFLCLICLSAFSSKPSCERHLQRGASWPPPPPLLLSAGLGEDCGVVLKCQVCGFPADTLALLQQHVQTHLKVMSPAPRQSPSSSASPDSAPGGRPQVKAEPASATPGSSPEPQGGAAPPPQASEILAKMTEMVHARLRQSHTPTTPVGPAPARPVHKGGDVLRVRHHLQQRQQLLRPQAAVLLRPAPARDTPAATPTAARHRVSAEGAGGAVPSRPRARPLPGARPPRRLGREARGGEGRGAGLREASGSEGESGGRASEASEGSQSPGGSGEDAGDPTPPSAGPATSASAAARTTPCTSASTAPGAARPRQPAGPRCNGGFPPQPVPHAQAQEDVRDPRGPRACPGRLRPAPEPALARPGARLRPPAPRGDGPVDLRKRPRPQEPVGPPRPAPVLSDYHKCTACSISFNSIENYLAHKAYYCPGTVAGDLVDHFRTAHGLVLTRLPCGPPPGSHSPGRSEAPPLRPAPPSSPAWTPPTELRPLVPLLNGSPASPRPLPSGCLARGRGHKGGGTEPAPEHARPCPRPRPHVPESGTGLPLPNGTSRFCRLCNIRFSSLSTFVAHKKYYCSSHSAEHVK</sequence>
<evidence type="ECO:0000256" key="8">
    <source>
        <dbReference type="ARBA" id="ARBA00023125"/>
    </source>
</evidence>
<dbReference type="Pfam" id="PF25445">
    <property type="entry name" value="CCHC_ZFPM2"/>
    <property type="match status" value="1"/>
</dbReference>
<evidence type="ECO:0000256" key="1">
    <source>
        <dbReference type="ARBA" id="ARBA00004123"/>
    </source>
</evidence>
<dbReference type="GO" id="GO:0007507">
    <property type="term" value="P:heart development"/>
    <property type="evidence" value="ECO:0007669"/>
    <property type="project" value="TreeGrafter"/>
</dbReference>
<evidence type="ECO:0000259" key="13">
    <source>
        <dbReference type="PROSITE" id="PS51810"/>
    </source>
</evidence>
<dbReference type="GO" id="GO:0009653">
    <property type="term" value="P:anatomical structure morphogenesis"/>
    <property type="evidence" value="ECO:0007669"/>
    <property type="project" value="UniProtKB-ARBA"/>
</dbReference>
<gene>
    <name evidence="14" type="ORF">ANANG_G00209060</name>
</gene>
<dbReference type="AlphaFoldDB" id="A0A9D3RR75"/>
<evidence type="ECO:0000256" key="7">
    <source>
        <dbReference type="ARBA" id="ARBA00023015"/>
    </source>
</evidence>
<dbReference type="InterPro" id="IPR036236">
    <property type="entry name" value="Znf_C2H2_sf"/>
</dbReference>
<dbReference type="PROSITE" id="PS51810">
    <property type="entry name" value="ZF_CCHC_FOG"/>
    <property type="match status" value="3"/>
</dbReference>
<evidence type="ECO:0000256" key="5">
    <source>
        <dbReference type="ARBA" id="ARBA00022771"/>
    </source>
</evidence>
<evidence type="ECO:0000313" key="15">
    <source>
        <dbReference type="Proteomes" id="UP001044222"/>
    </source>
</evidence>
<comment type="subcellular location">
    <subcellularLocation>
        <location evidence="1">Nucleus</location>
    </subcellularLocation>
</comment>
<dbReference type="GO" id="GO:0030154">
    <property type="term" value="P:cell differentiation"/>
    <property type="evidence" value="ECO:0007669"/>
    <property type="project" value="UniProtKB-ARBA"/>
</dbReference>
<dbReference type="InterPro" id="IPR059121">
    <property type="entry name" value="CCHC_ZFPM2-like"/>
</dbReference>
<evidence type="ECO:0000256" key="10">
    <source>
        <dbReference type="ARBA" id="ARBA00023163"/>
    </source>
</evidence>
<dbReference type="InterPro" id="IPR034731">
    <property type="entry name" value="Znf_CCHC_FOG"/>
</dbReference>
<feature type="compositionally biased region" description="Low complexity" evidence="12">
    <location>
        <begin position="526"/>
        <end position="559"/>
    </location>
</feature>
<feature type="compositionally biased region" description="Low complexity" evidence="12">
    <location>
        <begin position="588"/>
        <end position="607"/>
    </location>
</feature>
<keyword evidence="5" id="KW-0863">Zinc-finger</keyword>
<evidence type="ECO:0000256" key="11">
    <source>
        <dbReference type="ARBA" id="ARBA00023242"/>
    </source>
</evidence>
<dbReference type="PANTHER" id="PTHR12958">
    <property type="entry name" value="FRIEND OF GATA2-RELATED"/>
    <property type="match status" value="1"/>
</dbReference>
<dbReference type="PANTHER" id="PTHR12958:SF4">
    <property type="entry name" value="ZINC FINGER PROTEIN ZFPM1"/>
    <property type="match status" value="1"/>
</dbReference>
<proteinExistence type="predicted"/>
<feature type="compositionally biased region" description="Pro residues" evidence="12">
    <location>
        <begin position="626"/>
        <end position="635"/>
    </location>
</feature>
<evidence type="ECO:0000256" key="3">
    <source>
        <dbReference type="ARBA" id="ARBA00022723"/>
    </source>
</evidence>
<feature type="compositionally biased region" description="Basic and acidic residues" evidence="12">
    <location>
        <begin position="574"/>
        <end position="583"/>
    </location>
</feature>
<keyword evidence="10" id="KW-0804">Transcription</keyword>
<dbReference type="SMART" id="SM00355">
    <property type="entry name" value="ZnF_C2H2"/>
    <property type="match status" value="5"/>
</dbReference>
<dbReference type="GO" id="GO:0061629">
    <property type="term" value="F:RNA polymerase II-specific DNA-binding transcription factor binding"/>
    <property type="evidence" value="ECO:0007669"/>
    <property type="project" value="InterPro"/>
</dbReference>
<dbReference type="GO" id="GO:0005634">
    <property type="term" value="C:nucleus"/>
    <property type="evidence" value="ECO:0007669"/>
    <property type="project" value="UniProtKB-SubCell"/>
</dbReference>
<dbReference type="Gene3D" id="3.30.160.60">
    <property type="entry name" value="Classic Zinc Finger"/>
    <property type="match status" value="1"/>
</dbReference>
<evidence type="ECO:0000256" key="2">
    <source>
        <dbReference type="ARBA" id="ARBA00022491"/>
    </source>
</evidence>
<dbReference type="SUPFAM" id="SSF57667">
    <property type="entry name" value="beta-beta-alpha zinc fingers"/>
    <property type="match status" value="3"/>
</dbReference>
<organism evidence="14 15">
    <name type="scientific">Anguilla anguilla</name>
    <name type="common">European freshwater eel</name>
    <name type="synonym">Muraena anguilla</name>
    <dbReference type="NCBI Taxonomy" id="7936"/>
    <lineage>
        <taxon>Eukaryota</taxon>
        <taxon>Metazoa</taxon>
        <taxon>Chordata</taxon>
        <taxon>Craniata</taxon>
        <taxon>Vertebrata</taxon>
        <taxon>Euteleostomi</taxon>
        <taxon>Actinopterygii</taxon>
        <taxon>Neopterygii</taxon>
        <taxon>Teleostei</taxon>
        <taxon>Anguilliformes</taxon>
        <taxon>Anguillidae</taxon>
        <taxon>Anguilla</taxon>
    </lineage>
</organism>
<keyword evidence="8" id="KW-0238">DNA-binding</keyword>
<feature type="domain" description="CCHC FOG-type" evidence="13">
    <location>
        <begin position="782"/>
        <end position="815"/>
    </location>
</feature>
<dbReference type="GO" id="GO:0003677">
    <property type="term" value="F:DNA binding"/>
    <property type="evidence" value="ECO:0007669"/>
    <property type="project" value="UniProtKB-KW"/>
</dbReference>
<feature type="compositionally biased region" description="Basic and acidic residues" evidence="12">
    <location>
        <begin position="38"/>
        <end position="51"/>
    </location>
</feature>
<evidence type="ECO:0000256" key="4">
    <source>
        <dbReference type="ARBA" id="ARBA00022737"/>
    </source>
</evidence>
<dbReference type="GO" id="GO:0008270">
    <property type="term" value="F:zinc ion binding"/>
    <property type="evidence" value="ECO:0007669"/>
    <property type="project" value="UniProtKB-KW"/>
</dbReference>
<feature type="region of interest" description="Disordered" evidence="12">
    <location>
        <begin position="314"/>
        <end position="363"/>
    </location>
</feature>
<keyword evidence="7" id="KW-0805">Transcription regulation</keyword>
<dbReference type="Proteomes" id="UP001044222">
    <property type="component" value="Chromosome 11"/>
</dbReference>
<dbReference type="GO" id="GO:0000122">
    <property type="term" value="P:negative regulation of transcription by RNA polymerase II"/>
    <property type="evidence" value="ECO:0007669"/>
    <property type="project" value="TreeGrafter"/>
</dbReference>
<accession>A0A9D3RR75</accession>
<keyword evidence="2" id="KW-0678">Repressor</keyword>
<feature type="region of interest" description="Disordered" evidence="12">
    <location>
        <begin position="418"/>
        <end position="637"/>
    </location>
</feature>
<dbReference type="EMBL" id="JAFIRN010000011">
    <property type="protein sequence ID" value="KAG5839820.1"/>
    <property type="molecule type" value="Genomic_DNA"/>
</dbReference>
<feature type="compositionally biased region" description="Basic and acidic residues" evidence="12">
    <location>
        <begin position="163"/>
        <end position="172"/>
    </location>
</feature>
<keyword evidence="4" id="KW-0677">Repeat</keyword>
<evidence type="ECO:0000313" key="14">
    <source>
        <dbReference type="EMBL" id="KAG5839820.1"/>
    </source>
</evidence>
<feature type="compositionally biased region" description="Low complexity" evidence="12">
    <location>
        <begin position="486"/>
        <end position="508"/>
    </location>
</feature>
<feature type="region of interest" description="Disordered" evidence="12">
    <location>
        <begin position="688"/>
        <end position="781"/>
    </location>
</feature>
<protein>
    <recommendedName>
        <fullName evidence="13">CCHC FOG-type domain-containing protein</fullName>
    </recommendedName>
</protein>
<keyword evidence="9" id="KW-0010">Activator</keyword>
<feature type="compositionally biased region" description="Low complexity" evidence="12">
    <location>
        <begin position="348"/>
        <end position="358"/>
    </location>
</feature>
<keyword evidence="11" id="KW-0539">Nucleus</keyword>
<reference evidence="14" key="1">
    <citation type="submission" date="2021-01" db="EMBL/GenBank/DDBJ databases">
        <title>A chromosome-scale assembly of European eel, Anguilla anguilla.</title>
        <authorList>
            <person name="Henkel C."/>
            <person name="Jong-Raadsen S.A."/>
            <person name="Dufour S."/>
            <person name="Weltzien F.-A."/>
            <person name="Palstra A.P."/>
            <person name="Pelster B."/>
            <person name="Spaink H.P."/>
            <person name="Van Den Thillart G.E."/>
            <person name="Jansen H."/>
            <person name="Zahm M."/>
            <person name="Klopp C."/>
            <person name="Cedric C."/>
            <person name="Louis A."/>
            <person name="Berthelot C."/>
            <person name="Parey E."/>
            <person name="Roest Crollius H."/>
            <person name="Montfort J."/>
            <person name="Robinson-Rechavi M."/>
            <person name="Bucao C."/>
            <person name="Bouchez O."/>
            <person name="Gislard M."/>
            <person name="Lluch J."/>
            <person name="Milhes M."/>
            <person name="Lampietro C."/>
            <person name="Lopez Roques C."/>
            <person name="Donnadieu C."/>
            <person name="Braasch I."/>
            <person name="Desvignes T."/>
            <person name="Postlethwait J."/>
            <person name="Bobe J."/>
            <person name="Guiguen Y."/>
            <person name="Dirks R."/>
        </authorList>
    </citation>
    <scope>NUCLEOTIDE SEQUENCE</scope>
    <source>
        <strain evidence="14">Tag_6206</strain>
        <tissue evidence="14">Liver</tissue>
    </source>
</reference>
<evidence type="ECO:0000256" key="6">
    <source>
        <dbReference type="ARBA" id="ARBA00022833"/>
    </source>
</evidence>
<dbReference type="Pfam" id="PF12874">
    <property type="entry name" value="zf-met"/>
    <property type="match status" value="1"/>
</dbReference>
<dbReference type="InterPro" id="IPR039746">
    <property type="entry name" value="FOG"/>
</dbReference>
<feature type="compositionally biased region" description="Low complexity" evidence="12">
    <location>
        <begin position="316"/>
        <end position="337"/>
    </location>
</feature>
<feature type="compositionally biased region" description="Low complexity" evidence="12">
    <location>
        <begin position="418"/>
        <end position="440"/>
    </location>
</feature>
<keyword evidence="3" id="KW-0479">Metal-binding</keyword>
<name>A0A9D3RR75_ANGAN</name>
<dbReference type="GO" id="GO:0045944">
    <property type="term" value="P:positive regulation of transcription by RNA polymerase II"/>
    <property type="evidence" value="ECO:0007669"/>
    <property type="project" value="TreeGrafter"/>
</dbReference>
<evidence type="ECO:0000256" key="9">
    <source>
        <dbReference type="ARBA" id="ARBA00023159"/>
    </source>
</evidence>
<feature type="region of interest" description="Disordered" evidence="12">
    <location>
        <begin position="1"/>
        <end position="92"/>
    </location>
</feature>
<keyword evidence="6" id="KW-0862">Zinc</keyword>